<evidence type="ECO:0000256" key="1">
    <source>
        <dbReference type="SAM" id="SignalP"/>
    </source>
</evidence>
<feature type="chain" id="PRO_5041453380" description="Lipoprotein" evidence="1">
    <location>
        <begin position="19"/>
        <end position="134"/>
    </location>
</feature>
<protein>
    <recommendedName>
        <fullName evidence="4">Lipoprotein</fullName>
    </recommendedName>
</protein>
<keyword evidence="1" id="KW-0732">Signal</keyword>
<dbReference type="RefSeq" id="WP_006283023.1">
    <property type="nucleotide sequence ID" value="NZ_BPTR01000001.1"/>
</dbReference>
<proteinExistence type="predicted"/>
<reference evidence="2" key="1">
    <citation type="submission" date="2021-08" db="EMBL/GenBank/DDBJ databases">
        <title>Prevotella lacticifex sp. nov., isolated from rumen of cow.</title>
        <authorList>
            <person name="Shinkai T."/>
            <person name="Ikeyama N."/>
            <person name="Kumagai M."/>
            <person name="Ohmori H."/>
            <person name="Sakamoto M."/>
            <person name="Ohkuma M."/>
            <person name="Mitsumori M."/>
        </authorList>
    </citation>
    <scope>NUCLEOTIDE SEQUENCE</scope>
    <source>
        <strain evidence="2">DSM 11371</strain>
    </source>
</reference>
<evidence type="ECO:0000313" key="2">
    <source>
        <dbReference type="EMBL" id="GJG26415.1"/>
    </source>
</evidence>
<organism evidence="2 3">
    <name type="scientific">Segatella bryantii</name>
    <name type="common">Prevotella bryantii</name>
    <dbReference type="NCBI Taxonomy" id="77095"/>
    <lineage>
        <taxon>Bacteria</taxon>
        <taxon>Pseudomonadati</taxon>
        <taxon>Bacteroidota</taxon>
        <taxon>Bacteroidia</taxon>
        <taxon>Bacteroidales</taxon>
        <taxon>Prevotellaceae</taxon>
        <taxon>Segatella</taxon>
    </lineage>
</organism>
<gene>
    <name evidence="2" type="ORF">PRRU23_01150</name>
</gene>
<dbReference type="EMBL" id="BPTR01000001">
    <property type="protein sequence ID" value="GJG26415.1"/>
    <property type="molecule type" value="Genomic_DNA"/>
</dbReference>
<dbReference type="PROSITE" id="PS51257">
    <property type="entry name" value="PROKAR_LIPOPROTEIN"/>
    <property type="match status" value="1"/>
</dbReference>
<dbReference type="Proteomes" id="UP000887043">
    <property type="component" value="Unassembled WGS sequence"/>
</dbReference>
<name>A0AA37HZW3_SEGBR</name>
<comment type="caution">
    <text evidence="2">The sequence shown here is derived from an EMBL/GenBank/DDBJ whole genome shotgun (WGS) entry which is preliminary data.</text>
</comment>
<accession>A0AA37HZW3</accession>
<evidence type="ECO:0000313" key="3">
    <source>
        <dbReference type="Proteomes" id="UP000887043"/>
    </source>
</evidence>
<dbReference type="AlphaFoldDB" id="A0AA37HZW3"/>
<feature type="signal peptide" evidence="1">
    <location>
        <begin position="1"/>
        <end position="18"/>
    </location>
</feature>
<evidence type="ECO:0008006" key="4">
    <source>
        <dbReference type="Google" id="ProtNLM"/>
    </source>
</evidence>
<sequence>MKKAILPIIAIIVASTFAIGCKMAPSQNDGDTVAASVFEPAQIHQKISKSTVKDSTVQDSSNIFIIGEGSDKNNLQLISYPSRQDTTLYWKSKHIKVKGNADFGQIVRVGFMPINHGDSTVNIVTSVEEYNTVE</sequence>